<keyword evidence="2" id="KW-0472">Membrane</keyword>
<feature type="region of interest" description="Disordered" evidence="1">
    <location>
        <begin position="24"/>
        <end position="52"/>
    </location>
</feature>
<dbReference type="Pfam" id="PF07963">
    <property type="entry name" value="N_methyl"/>
    <property type="match status" value="1"/>
</dbReference>
<dbReference type="PROSITE" id="PS00409">
    <property type="entry name" value="PROKAR_NTER_METHYL"/>
    <property type="match status" value="1"/>
</dbReference>
<dbReference type="InterPro" id="IPR012902">
    <property type="entry name" value="N_methyl_site"/>
</dbReference>
<comment type="caution">
    <text evidence="3">The sequence shown here is derived from an EMBL/GenBank/DDBJ whole genome shotgun (WGS) entry which is preliminary data.</text>
</comment>
<evidence type="ECO:0000313" key="4">
    <source>
        <dbReference type="Proteomes" id="UP000193136"/>
    </source>
</evidence>
<feature type="region of interest" description="Disordered" evidence="1">
    <location>
        <begin position="73"/>
        <end position="97"/>
    </location>
</feature>
<organism evidence="3 4">
    <name type="scientific">Geothermobacter hydrogeniphilus</name>
    <dbReference type="NCBI Taxonomy" id="1969733"/>
    <lineage>
        <taxon>Bacteria</taxon>
        <taxon>Pseudomonadati</taxon>
        <taxon>Thermodesulfobacteriota</taxon>
        <taxon>Desulfuromonadia</taxon>
        <taxon>Desulfuromonadales</taxon>
        <taxon>Geothermobacteraceae</taxon>
        <taxon>Geothermobacter</taxon>
    </lineage>
</organism>
<evidence type="ECO:0000313" key="3">
    <source>
        <dbReference type="EMBL" id="ORJ62545.1"/>
    </source>
</evidence>
<dbReference type="Proteomes" id="UP000193136">
    <property type="component" value="Unassembled WGS sequence"/>
</dbReference>
<dbReference type="EMBL" id="NAAD01000003">
    <property type="protein sequence ID" value="ORJ62545.1"/>
    <property type="molecule type" value="Genomic_DNA"/>
</dbReference>
<dbReference type="NCBIfam" id="TIGR02532">
    <property type="entry name" value="IV_pilin_GFxxxE"/>
    <property type="match status" value="1"/>
</dbReference>
<keyword evidence="4" id="KW-1185">Reference proteome</keyword>
<dbReference type="AlphaFoldDB" id="A0A1X0YBI8"/>
<feature type="compositionally biased region" description="Basic and acidic residues" evidence="1">
    <location>
        <begin position="41"/>
        <end position="52"/>
    </location>
</feature>
<evidence type="ECO:0000256" key="1">
    <source>
        <dbReference type="SAM" id="MobiDB-lite"/>
    </source>
</evidence>
<proteinExistence type="predicted"/>
<sequence>MHWHPVPAPPLKERGIFVQIKEDERAHGGVATATSHKRRTRPDAELSEKNRSHALPLKERGIFVQIKEDERARGGVAEATSHKRRTRPDAERGEKNRSQQGFTLIELAIVVLLLGLFAGLSMPMLLNFGQDDLRASARRLSGTVKYLYNEAALTGLEHRLVFNLAEGSYYGQVIDRKGEIKELTGIGGRHSLAGNARFRDIYQPRRGTRNSGEVTTALLPGGWLEETVIHLALPDGENLTLRLVPLTGTTEFFDGYRELGAGR</sequence>
<dbReference type="SUPFAM" id="SSF54523">
    <property type="entry name" value="Pili subunits"/>
    <property type="match status" value="1"/>
</dbReference>
<dbReference type="OrthoDB" id="5405654at2"/>
<accession>A0A1X0YBI8</accession>
<name>A0A1X0YBI8_9BACT</name>
<protein>
    <recommendedName>
        <fullName evidence="5">Prepilin-type N-terminal cleavage/methylation domain-containing protein</fullName>
    </recommendedName>
</protein>
<feature type="compositionally biased region" description="Basic and acidic residues" evidence="1">
    <location>
        <begin position="87"/>
        <end position="97"/>
    </location>
</feature>
<gene>
    <name evidence="3" type="ORF">B5V00_04490</name>
</gene>
<feature type="transmembrane region" description="Helical" evidence="2">
    <location>
        <begin position="102"/>
        <end position="126"/>
    </location>
</feature>
<keyword evidence="2" id="KW-0812">Transmembrane</keyword>
<reference evidence="3 4" key="1">
    <citation type="submission" date="2017-03" db="EMBL/GenBank/DDBJ databases">
        <title>Genome sequence of Geothermobacter sp. EPR-M, Deep-Sea Iron Reducer.</title>
        <authorList>
            <person name="Tully B."/>
            <person name="Savalia P."/>
            <person name="Abuyen K."/>
            <person name="Baughan C."/>
            <person name="Romero E."/>
            <person name="Ronkowski C."/>
            <person name="Torres B."/>
            <person name="Tremblay J."/>
            <person name="Trujillo A."/>
            <person name="Tyler M."/>
            <person name="Perez-Rodriguez I."/>
            <person name="Amend J."/>
        </authorList>
    </citation>
    <scope>NUCLEOTIDE SEQUENCE [LARGE SCALE GENOMIC DNA]</scope>
    <source>
        <strain evidence="3 4">EPR-M</strain>
    </source>
</reference>
<evidence type="ECO:0000256" key="2">
    <source>
        <dbReference type="SAM" id="Phobius"/>
    </source>
</evidence>
<keyword evidence="2" id="KW-1133">Transmembrane helix</keyword>
<dbReference type="InterPro" id="IPR045584">
    <property type="entry name" value="Pilin-like"/>
</dbReference>
<evidence type="ECO:0008006" key="5">
    <source>
        <dbReference type="Google" id="ProtNLM"/>
    </source>
</evidence>
<dbReference type="STRING" id="1969733.B5V00_04490"/>